<dbReference type="InterPro" id="IPR050172">
    <property type="entry name" value="SsuD_RutA_monooxygenase"/>
</dbReference>
<dbReference type="Proteomes" id="UP000019494">
    <property type="component" value="Unassembled WGS sequence"/>
</dbReference>
<dbReference type="OrthoDB" id="143323at2"/>
<dbReference type="AlphaFoldDB" id="W9GQI5"/>
<dbReference type="GO" id="GO:0008726">
    <property type="term" value="F:alkanesulfonate monooxygenase activity"/>
    <property type="evidence" value="ECO:0007669"/>
    <property type="project" value="TreeGrafter"/>
</dbReference>
<name>W9GQI5_9MICO</name>
<dbReference type="PANTHER" id="PTHR42847">
    <property type="entry name" value="ALKANESULFONATE MONOOXYGENASE"/>
    <property type="match status" value="1"/>
</dbReference>
<keyword evidence="3" id="KW-0560">Oxidoreductase</keyword>
<dbReference type="RefSeq" id="WP_034715967.1">
    <property type="nucleotide sequence ID" value="NZ_AWQS01000064.1"/>
</dbReference>
<keyword evidence="2" id="KW-0288">FMN</keyword>
<evidence type="ECO:0000256" key="3">
    <source>
        <dbReference type="ARBA" id="ARBA00023002"/>
    </source>
</evidence>
<evidence type="ECO:0000313" key="6">
    <source>
        <dbReference type="EMBL" id="EWT06134.1"/>
    </source>
</evidence>
<organism evidence="6 7">
    <name type="scientific">Intrasporangium chromatireducens Q5-1</name>
    <dbReference type="NCBI Taxonomy" id="584657"/>
    <lineage>
        <taxon>Bacteria</taxon>
        <taxon>Bacillati</taxon>
        <taxon>Actinomycetota</taxon>
        <taxon>Actinomycetes</taxon>
        <taxon>Micrococcales</taxon>
        <taxon>Intrasporangiaceae</taxon>
        <taxon>Intrasporangium</taxon>
    </lineage>
</organism>
<keyword evidence="1" id="KW-0285">Flavoprotein</keyword>
<dbReference type="PANTHER" id="PTHR42847:SF8">
    <property type="entry name" value="CONSERVED PROTEIN"/>
    <property type="match status" value="1"/>
</dbReference>
<gene>
    <name evidence="6" type="ORF">N864_24045</name>
</gene>
<protein>
    <submittedName>
        <fullName evidence="6">Luciferase</fullName>
    </submittedName>
</protein>
<comment type="caution">
    <text evidence="6">The sequence shown here is derived from an EMBL/GenBank/DDBJ whole genome shotgun (WGS) entry which is preliminary data.</text>
</comment>
<evidence type="ECO:0000256" key="1">
    <source>
        <dbReference type="ARBA" id="ARBA00022630"/>
    </source>
</evidence>
<dbReference type="InterPro" id="IPR019952">
    <property type="entry name" value="F420_OxRdatse_Rv1855c_pred"/>
</dbReference>
<evidence type="ECO:0000256" key="4">
    <source>
        <dbReference type="ARBA" id="ARBA00023033"/>
    </source>
</evidence>
<dbReference type="GO" id="GO:0046306">
    <property type="term" value="P:alkanesulfonate catabolic process"/>
    <property type="evidence" value="ECO:0007669"/>
    <property type="project" value="TreeGrafter"/>
</dbReference>
<accession>W9GQI5</accession>
<evidence type="ECO:0000256" key="2">
    <source>
        <dbReference type="ARBA" id="ARBA00022643"/>
    </source>
</evidence>
<dbReference type="NCBIfam" id="TIGR03560">
    <property type="entry name" value="F420_Rv1855c"/>
    <property type="match status" value="1"/>
</dbReference>
<dbReference type="PATRIC" id="fig|584657.3.peg.1962"/>
<reference evidence="7" key="1">
    <citation type="submission" date="2013-08" db="EMBL/GenBank/DDBJ databases">
        <title>Intrasporangium oryzae NRRL B-24470.</title>
        <authorList>
            <person name="Liu H."/>
            <person name="Wang G."/>
        </authorList>
    </citation>
    <scope>NUCLEOTIDE SEQUENCE [LARGE SCALE GENOMIC DNA]</scope>
    <source>
        <strain evidence="7">Q5-1</strain>
    </source>
</reference>
<keyword evidence="4" id="KW-0503">Monooxygenase</keyword>
<dbReference type="EMBL" id="AWQS01000064">
    <property type="protein sequence ID" value="EWT06134.1"/>
    <property type="molecule type" value="Genomic_DNA"/>
</dbReference>
<dbReference type="Gene3D" id="3.20.20.30">
    <property type="entry name" value="Luciferase-like domain"/>
    <property type="match status" value="1"/>
</dbReference>
<dbReference type="InterPro" id="IPR011251">
    <property type="entry name" value="Luciferase-like_dom"/>
</dbReference>
<evidence type="ECO:0000259" key="5">
    <source>
        <dbReference type="Pfam" id="PF00296"/>
    </source>
</evidence>
<dbReference type="Pfam" id="PF00296">
    <property type="entry name" value="Bac_luciferase"/>
    <property type="match status" value="1"/>
</dbReference>
<evidence type="ECO:0000313" key="7">
    <source>
        <dbReference type="Proteomes" id="UP000019494"/>
    </source>
</evidence>
<dbReference type="SUPFAM" id="SSF51679">
    <property type="entry name" value="Bacterial luciferase-like"/>
    <property type="match status" value="1"/>
</dbReference>
<keyword evidence="7" id="KW-1185">Reference proteome</keyword>
<dbReference type="InterPro" id="IPR036661">
    <property type="entry name" value="Luciferase-like_sf"/>
</dbReference>
<sequence>MRFGLHLPNFTWPGGPEALRGRLVDIARGAEAAGYDRLSVMDHVWQIGPIGPPENEMLEAYTTLGYLAGQTERVKLLTVVTAVVYRDPGLLAKAVTTLDVLSGGRAMLGIGAAWNEEESRGLGLFFPSTKERFERLEEALQIILQMWSDNEGPYEGKHYHLARTLNSPQPLQRPRPPILIGGSGERKTLRLVAQYADACNIFDSPELPHKLDVLREHCERLGRDYDEIEKTVQLRFDLGANGEHVEATIEHLHELADLGVEVAHGALKDVESMRPLELMAERVIPALAGLGGEERAAGS</sequence>
<feature type="domain" description="Luciferase-like" evidence="5">
    <location>
        <begin position="1"/>
        <end position="252"/>
    </location>
</feature>
<proteinExistence type="predicted"/>